<protein>
    <submittedName>
        <fullName evidence="7">YjcZ family sporulation protein</fullName>
    </submittedName>
</protein>
<dbReference type="Proteomes" id="UP000501868">
    <property type="component" value="Chromosome"/>
</dbReference>
<keyword evidence="5 6" id="KW-0472">Membrane</keyword>
<gene>
    <name evidence="7" type="ORF">HFZ78_17045</name>
</gene>
<reference evidence="7 8" key="1">
    <citation type="submission" date="2020-04" db="EMBL/GenBank/DDBJ databases">
        <title>Genome-Wide Identification of 5-Methylcytosine Sites in Bacterial Genomes By High-Throughput Sequencing of MspJI Restriction Fragments.</title>
        <authorList>
            <person name="Wu V."/>
        </authorList>
    </citation>
    <scope>NUCLEOTIDE SEQUENCE [LARGE SCALE GENOMIC DNA]</scope>
    <source>
        <strain evidence="7 8">S2</strain>
    </source>
</reference>
<keyword evidence="4 6" id="KW-1133">Transmembrane helix</keyword>
<dbReference type="EMBL" id="CP051128">
    <property type="protein sequence ID" value="QIZ08223.1"/>
    <property type="molecule type" value="Genomic_DNA"/>
</dbReference>
<keyword evidence="3 6" id="KW-0812">Transmembrane</keyword>
<reference evidence="7 8" key="2">
    <citation type="submission" date="2020-04" db="EMBL/GenBank/DDBJ databases">
        <authorList>
            <person name="Fomenkov A."/>
            <person name="Anton B.P."/>
            <person name="Roberts R.J."/>
        </authorList>
    </citation>
    <scope>NUCLEOTIDE SEQUENCE [LARGE SCALE GENOMIC DNA]</scope>
    <source>
        <strain evidence="7 8">S2</strain>
    </source>
</reference>
<comment type="similarity">
    <text evidence="2">Belongs to the SscA family.</text>
</comment>
<evidence type="ECO:0000313" key="7">
    <source>
        <dbReference type="EMBL" id="QIZ08223.1"/>
    </source>
</evidence>
<dbReference type="InterPro" id="IPR010070">
    <property type="entry name" value="YjcZ-like"/>
</dbReference>
<dbReference type="NCBIfam" id="TIGR01732">
    <property type="entry name" value="tiny_TM_bacill"/>
    <property type="match status" value="1"/>
</dbReference>
<evidence type="ECO:0000313" key="8">
    <source>
        <dbReference type="Proteomes" id="UP000501868"/>
    </source>
</evidence>
<evidence type="ECO:0000256" key="2">
    <source>
        <dbReference type="ARBA" id="ARBA00010221"/>
    </source>
</evidence>
<dbReference type="AlphaFoldDB" id="A0A6H1P3U7"/>
<evidence type="ECO:0000256" key="6">
    <source>
        <dbReference type="SAM" id="Phobius"/>
    </source>
</evidence>
<evidence type="ECO:0000256" key="1">
    <source>
        <dbReference type="ARBA" id="ARBA00004167"/>
    </source>
</evidence>
<proteinExistence type="inferred from homology"/>
<feature type="transmembrane region" description="Helical" evidence="6">
    <location>
        <begin position="12"/>
        <end position="35"/>
    </location>
</feature>
<comment type="subcellular location">
    <subcellularLocation>
        <location evidence="1">Membrane</location>
        <topology evidence="1">Single-pass membrane protein</topology>
    </subcellularLocation>
</comment>
<evidence type="ECO:0000256" key="3">
    <source>
        <dbReference type="ARBA" id="ARBA00022692"/>
    </source>
</evidence>
<accession>A0A6H1P3U7</accession>
<sequence>MLSGQNYPVSPPWSGSFAIIVVLFIPLIIVGSAFVGRRYY</sequence>
<evidence type="ECO:0000256" key="5">
    <source>
        <dbReference type="ARBA" id="ARBA00023136"/>
    </source>
</evidence>
<name>A0A6H1P3U7_PRIMG</name>
<dbReference type="GO" id="GO:0016020">
    <property type="term" value="C:membrane"/>
    <property type="evidence" value="ECO:0007669"/>
    <property type="project" value="UniProtKB-SubCell"/>
</dbReference>
<dbReference type="Pfam" id="PF09680">
    <property type="entry name" value="YjcZ_2"/>
    <property type="match status" value="1"/>
</dbReference>
<organism evidence="7 8">
    <name type="scientific">Priestia megaterium</name>
    <name type="common">Bacillus megaterium</name>
    <dbReference type="NCBI Taxonomy" id="1404"/>
    <lineage>
        <taxon>Bacteria</taxon>
        <taxon>Bacillati</taxon>
        <taxon>Bacillota</taxon>
        <taxon>Bacilli</taxon>
        <taxon>Bacillales</taxon>
        <taxon>Bacillaceae</taxon>
        <taxon>Priestia</taxon>
    </lineage>
</organism>
<evidence type="ECO:0000256" key="4">
    <source>
        <dbReference type="ARBA" id="ARBA00022989"/>
    </source>
</evidence>